<keyword evidence="9" id="KW-0520">NAD</keyword>
<comment type="similarity">
    <text evidence="3">Belongs to the FAD-dependent oxidoreductase family.</text>
</comment>
<feature type="region of interest" description="Disordered" evidence="12">
    <location>
        <begin position="130"/>
        <end position="192"/>
    </location>
</feature>
<dbReference type="STRING" id="595528.A0A0D2X3F5"/>
<dbReference type="Gene3D" id="3.50.50.60">
    <property type="entry name" value="FAD/NAD(P)-binding domain"/>
    <property type="match status" value="2"/>
</dbReference>
<dbReference type="AlphaFoldDB" id="A0A0D2X3F5"/>
<keyword evidence="8" id="KW-0560">Oxidoreductase</keyword>
<evidence type="ECO:0000256" key="9">
    <source>
        <dbReference type="ARBA" id="ARBA00023027"/>
    </source>
</evidence>
<dbReference type="RefSeq" id="XP_004347647.1">
    <property type="nucleotide sequence ID" value="XM_004347597.2"/>
</dbReference>
<dbReference type="PANTHER" id="PTHR43557:SF4">
    <property type="entry name" value="APOPTOSIS-INDUCING FACTOR 1, MITOCHONDRIAL"/>
    <property type="match status" value="1"/>
</dbReference>
<evidence type="ECO:0000313" key="15">
    <source>
        <dbReference type="EMBL" id="KJE94219.1"/>
    </source>
</evidence>
<evidence type="ECO:0000313" key="16">
    <source>
        <dbReference type="Proteomes" id="UP000008743"/>
    </source>
</evidence>
<dbReference type="PRINTS" id="PR00368">
    <property type="entry name" value="FADPNR"/>
</dbReference>
<dbReference type="SMART" id="SM01353">
    <property type="entry name" value="AIF_C"/>
    <property type="match status" value="1"/>
</dbReference>
<dbReference type="InterPro" id="IPR023753">
    <property type="entry name" value="FAD/NAD-binding_dom"/>
</dbReference>
<evidence type="ECO:0000256" key="1">
    <source>
        <dbReference type="ARBA" id="ARBA00001974"/>
    </source>
</evidence>
<proteinExistence type="inferred from homology"/>
<dbReference type="InterPro" id="IPR029324">
    <property type="entry name" value="AIF_C"/>
</dbReference>
<evidence type="ECO:0000256" key="3">
    <source>
        <dbReference type="ARBA" id="ARBA00006442"/>
    </source>
</evidence>
<evidence type="ECO:0000256" key="6">
    <source>
        <dbReference type="ARBA" id="ARBA00022827"/>
    </source>
</evidence>
<gene>
    <name evidence="15" type="ORF">CAOG_004896</name>
</gene>
<keyword evidence="6" id="KW-0274">FAD</keyword>
<dbReference type="OMA" id="HYREPAF"/>
<dbReference type="SUPFAM" id="SSF55424">
    <property type="entry name" value="FAD/NAD-linked reductases, dimerisation (C-terminal) domain"/>
    <property type="match status" value="1"/>
</dbReference>
<feature type="region of interest" description="Disordered" evidence="12">
    <location>
        <begin position="62"/>
        <end position="82"/>
    </location>
</feature>
<evidence type="ECO:0000259" key="14">
    <source>
        <dbReference type="Pfam" id="PF14721"/>
    </source>
</evidence>
<protein>
    <submittedName>
        <fullName evidence="15">Programmed cell death protein 8</fullName>
    </submittedName>
</protein>
<dbReference type="eggNOG" id="KOG1346">
    <property type="taxonomic scope" value="Eukaryota"/>
</dbReference>
<evidence type="ECO:0000256" key="2">
    <source>
        <dbReference type="ARBA" id="ARBA00004173"/>
    </source>
</evidence>
<keyword evidence="4" id="KW-0285">Flavoprotein</keyword>
<dbReference type="PANTHER" id="PTHR43557">
    <property type="entry name" value="APOPTOSIS-INDUCING FACTOR 1"/>
    <property type="match status" value="1"/>
</dbReference>
<evidence type="ECO:0000256" key="5">
    <source>
        <dbReference type="ARBA" id="ARBA00022703"/>
    </source>
</evidence>
<dbReference type="PhylomeDB" id="A0A0D2X3F5"/>
<dbReference type="Pfam" id="PF14721">
    <property type="entry name" value="AIF_C"/>
    <property type="match status" value="1"/>
</dbReference>
<sequence>MSLSRFALTATRAVLGRAIAPHARTLTTSAMQPRALAVVAGGVALRSTTVQCSTRMQQQQQHVRFASSSGGHQRQQQQQSQEMSSALLGVTAAAMLVSGGLLVYNMTVERSGILEDLEVARAADAASKAASKAAETTSTTTPTPATSESKTTTDATTTADEPAAAPAAETAVAPASTPAASSSTTPTPGSPDDLAVPYLIIGGGTAAFAAMKAIRERQPDAKVLIISEEADSPYMRTPLSKEMWFSNADLVDQLKFTDWNGRETALHYREPAFYVAPEVLLEQTKGATALILGQQVTHLDVYRRFVLLADGRKIAFDKVLLATGGQPKNLPIFANDASFAGNVTLFRKIADFKHLQSIVDSGKTVAIIGGGFLGSELACAISAQGSATGSRVVQIFPESGNMARVFPEYLSNWTTARLKELGVEVMDSKTVTSATTADGKITLSLTDAASQAPAGQVTVDHVVVAVGLEPNTGLAKQAGLEIDTVRGGILVNAELEARTNVWAAGDVSSFHDIALGRRRVEHHDHAVVSGRLAGENMTGARKPYQHQSQFWSDLGPKIGYEAIGIVDSSLETVSIWAKASAADTPQAAGVNTPDNASAADRTAEASASAAAAVASPVPAVVQPSTSNENDYGKGVVFYLRENKVVGILLWNIFGQIPTARRIIRDAREVTNPQDLARLFSLHSTKDH</sequence>
<dbReference type="GO" id="GO:0071949">
    <property type="term" value="F:FAD binding"/>
    <property type="evidence" value="ECO:0007669"/>
    <property type="project" value="TreeGrafter"/>
</dbReference>
<dbReference type="Pfam" id="PF07992">
    <property type="entry name" value="Pyr_redox_2"/>
    <property type="match status" value="1"/>
</dbReference>
<dbReference type="InterPro" id="IPR016156">
    <property type="entry name" value="FAD/NAD-linked_Rdtase_dimer_sf"/>
</dbReference>
<dbReference type="InterPro" id="IPR036188">
    <property type="entry name" value="FAD/NAD-bd_sf"/>
</dbReference>
<feature type="compositionally biased region" description="Low complexity" evidence="12">
    <location>
        <begin position="67"/>
        <end position="82"/>
    </location>
</feature>
<reference evidence="16" key="1">
    <citation type="submission" date="2011-02" db="EMBL/GenBank/DDBJ databases">
        <title>The Genome Sequence of Capsaspora owczarzaki ATCC 30864.</title>
        <authorList>
            <person name="Russ C."/>
            <person name="Cuomo C."/>
            <person name="Burger G."/>
            <person name="Gray M.W."/>
            <person name="Holland P.W.H."/>
            <person name="King N."/>
            <person name="Lang F.B.F."/>
            <person name="Roger A.J."/>
            <person name="Ruiz-Trillo I."/>
            <person name="Young S.K."/>
            <person name="Zeng Q."/>
            <person name="Gargeya S."/>
            <person name="Alvarado L."/>
            <person name="Berlin A."/>
            <person name="Chapman S.B."/>
            <person name="Chen Z."/>
            <person name="Freedman E."/>
            <person name="Gellesch M."/>
            <person name="Goldberg J."/>
            <person name="Griggs A."/>
            <person name="Gujja S."/>
            <person name="Heilman E."/>
            <person name="Heiman D."/>
            <person name="Howarth C."/>
            <person name="Mehta T."/>
            <person name="Neiman D."/>
            <person name="Pearson M."/>
            <person name="Roberts A."/>
            <person name="Saif S."/>
            <person name="Shea T."/>
            <person name="Shenoy N."/>
            <person name="Sisk P."/>
            <person name="Stolte C."/>
            <person name="Sykes S."/>
            <person name="White J."/>
            <person name="Yandava C."/>
            <person name="Haas B."/>
            <person name="Nusbaum C."/>
            <person name="Birren B."/>
        </authorList>
    </citation>
    <scope>NUCLEOTIDE SEQUENCE</scope>
    <source>
        <strain evidence="16">ATCC 30864</strain>
    </source>
</reference>
<comment type="cofactor">
    <cofactor evidence="1">
        <name>FAD</name>
        <dbReference type="ChEBI" id="CHEBI:57692"/>
    </cofactor>
</comment>
<dbReference type="GO" id="GO:0016174">
    <property type="term" value="F:NAD(P)H oxidase H2O2-forming activity"/>
    <property type="evidence" value="ECO:0007669"/>
    <property type="project" value="TreeGrafter"/>
</dbReference>
<dbReference type="PRINTS" id="PR00411">
    <property type="entry name" value="PNDRDTASEI"/>
</dbReference>
<keyword evidence="10" id="KW-0496">Mitochondrion</keyword>
<dbReference type="InterPro" id="IPR050446">
    <property type="entry name" value="FAD-oxidoreductase/Apoptosis"/>
</dbReference>
<keyword evidence="7" id="KW-0809">Transit peptide</keyword>
<evidence type="ECO:0000256" key="7">
    <source>
        <dbReference type="ARBA" id="ARBA00022946"/>
    </source>
</evidence>
<evidence type="ECO:0000256" key="4">
    <source>
        <dbReference type="ARBA" id="ARBA00022630"/>
    </source>
</evidence>
<feature type="domain" description="FAD/NAD(P)-binding" evidence="13">
    <location>
        <begin position="198"/>
        <end position="529"/>
    </location>
</feature>
<keyword evidence="5" id="KW-0053">Apoptosis</keyword>
<dbReference type="EMBL" id="KE346366">
    <property type="protein sequence ID" value="KJE94219.1"/>
    <property type="molecule type" value="Genomic_DNA"/>
</dbReference>
<dbReference type="GO" id="GO:0046983">
    <property type="term" value="F:protein dimerization activity"/>
    <property type="evidence" value="ECO:0007669"/>
    <property type="project" value="InterPro"/>
</dbReference>
<dbReference type="SUPFAM" id="SSF51905">
    <property type="entry name" value="FAD/NAD(P)-binding domain"/>
    <property type="match status" value="2"/>
</dbReference>
<dbReference type="OrthoDB" id="6029at2759"/>
<keyword evidence="16" id="KW-1185">Reference proteome</keyword>
<evidence type="ECO:0000256" key="10">
    <source>
        <dbReference type="ARBA" id="ARBA00023128"/>
    </source>
</evidence>
<evidence type="ECO:0000259" key="13">
    <source>
        <dbReference type="Pfam" id="PF07992"/>
    </source>
</evidence>
<comment type="subcellular location">
    <subcellularLocation>
        <location evidence="2">Mitochondrion</location>
    </subcellularLocation>
</comment>
<accession>A0A0D2X3F5</accession>
<dbReference type="InParanoid" id="A0A0D2X3F5"/>
<dbReference type="GO" id="GO:0005739">
    <property type="term" value="C:mitochondrion"/>
    <property type="evidence" value="ECO:0007669"/>
    <property type="project" value="UniProtKB-SubCell"/>
</dbReference>
<organism evidence="15 16">
    <name type="scientific">Capsaspora owczarzaki (strain ATCC 30864)</name>
    <dbReference type="NCBI Taxonomy" id="595528"/>
    <lineage>
        <taxon>Eukaryota</taxon>
        <taxon>Filasterea</taxon>
        <taxon>Capsaspora</taxon>
    </lineage>
</organism>
<comment type="catalytic activity">
    <reaction evidence="11">
        <text>A + NADH + H(+) = AH2 + NAD(+)</text>
        <dbReference type="Rhea" id="RHEA:11356"/>
        <dbReference type="ChEBI" id="CHEBI:13193"/>
        <dbReference type="ChEBI" id="CHEBI:15378"/>
        <dbReference type="ChEBI" id="CHEBI:17499"/>
        <dbReference type="ChEBI" id="CHEBI:57540"/>
        <dbReference type="ChEBI" id="CHEBI:57945"/>
    </reaction>
</comment>
<evidence type="ECO:0000256" key="12">
    <source>
        <dbReference type="SAM" id="MobiDB-lite"/>
    </source>
</evidence>
<dbReference type="GO" id="GO:0033108">
    <property type="term" value="P:mitochondrial respiratory chain complex assembly"/>
    <property type="evidence" value="ECO:0007669"/>
    <property type="project" value="TreeGrafter"/>
</dbReference>
<evidence type="ECO:0000256" key="11">
    <source>
        <dbReference type="ARBA" id="ARBA00047786"/>
    </source>
</evidence>
<evidence type="ECO:0000256" key="8">
    <source>
        <dbReference type="ARBA" id="ARBA00023002"/>
    </source>
</evidence>
<dbReference type="GO" id="GO:0006915">
    <property type="term" value="P:apoptotic process"/>
    <property type="evidence" value="ECO:0007669"/>
    <property type="project" value="UniProtKB-KW"/>
</dbReference>
<name>A0A0D2X3F5_CAPO3</name>
<dbReference type="Proteomes" id="UP000008743">
    <property type="component" value="Unassembled WGS sequence"/>
</dbReference>
<dbReference type="Gene3D" id="3.30.390.30">
    <property type="match status" value="1"/>
</dbReference>
<feature type="domain" description="Mitochondrial apoptosis-inducing factor C-terminal" evidence="14">
    <location>
        <begin position="533"/>
        <end position="665"/>
    </location>
</feature>